<feature type="domain" description="CCDC113/CCDC96 coiled-coil" evidence="6">
    <location>
        <begin position="289"/>
        <end position="457"/>
    </location>
</feature>
<dbReference type="Proteomes" id="UP001153712">
    <property type="component" value="Chromosome 1"/>
</dbReference>
<gene>
    <name evidence="7" type="ORF">PHYEVI_LOCUS250</name>
</gene>
<sequence length="497" mass="57913">MEDDFGNAFSSNEEITSEPVNMFVTDESNESNAGGEYELADLEIGGEEAEEFDGEFQEEAKMNLVLPEDQLVAEKPTMEDYIQYELAGNLERQISGDFQRLTYPLKPLKMEVYHEESVTSVRTPSITTMVTKRSAPAPTADADGSVDQYRKSLIARCTELQRQRLACQIRNRLLQSQIANYYKRRKMEYCLIEYGNMDELKITYKNKLNELAAYNRKSGAQQANLNKELELLRSIHRSKENFVNKTMNELHELVTKVGHGLIYAKTGKVLTDKLIETYIHRRTIQTADLFHLRFQYISLKEQIIEKEEMLRNVSFITENLSLQKYDVLQELNKNYKSKKEELNVLLTLEKESLNEKQLIVANMREKLSNLNDDLIYLVDSHDLSTRQLVKSRKEVNTIKLDRNKYRSMIQNLKIESGLMMCPDLLSDMEISIEEQQRLKSTLTTLVTEYKKAVRQTKNVRKVMETMIQQRKQRLHENILHRTKIPRTPSLNVTVKKI</sequence>
<evidence type="ECO:0000256" key="5">
    <source>
        <dbReference type="SAM" id="MobiDB-lite"/>
    </source>
</evidence>
<evidence type="ECO:0000259" key="6">
    <source>
        <dbReference type="Pfam" id="PF13870"/>
    </source>
</evidence>
<evidence type="ECO:0000256" key="4">
    <source>
        <dbReference type="SAM" id="Coils"/>
    </source>
</evidence>
<dbReference type="OrthoDB" id="10254794at2759"/>
<name>A0A9N9TDK9_PHYSR</name>
<dbReference type="GO" id="GO:0005930">
    <property type="term" value="C:axoneme"/>
    <property type="evidence" value="ECO:0007669"/>
    <property type="project" value="TreeGrafter"/>
</dbReference>
<dbReference type="EMBL" id="OU900094">
    <property type="protein sequence ID" value="CAG9853779.1"/>
    <property type="molecule type" value="Genomic_DNA"/>
</dbReference>
<dbReference type="InterPro" id="IPR025254">
    <property type="entry name" value="CCDC113/CCDC96_CC"/>
</dbReference>
<keyword evidence="3" id="KW-0966">Cell projection</keyword>
<dbReference type="InterPro" id="IPR051885">
    <property type="entry name" value="CC_CF"/>
</dbReference>
<dbReference type="PANTHER" id="PTHR15654">
    <property type="entry name" value="COILED-COIL DOMAIN-CONTAINING PROTEIN 113-RELATED"/>
    <property type="match status" value="1"/>
</dbReference>
<dbReference type="Pfam" id="PF13870">
    <property type="entry name" value="CCDC113_CCDC96_CC"/>
    <property type="match status" value="1"/>
</dbReference>
<dbReference type="AlphaFoldDB" id="A0A9N9TDK9"/>
<feature type="coiled-coil region" evidence="4">
    <location>
        <begin position="325"/>
        <end position="373"/>
    </location>
</feature>
<evidence type="ECO:0000256" key="1">
    <source>
        <dbReference type="ARBA" id="ARBA00004138"/>
    </source>
</evidence>
<accession>A0A9N9TDK9</accession>
<evidence type="ECO:0000256" key="3">
    <source>
        <dbReference type="ARBA" id="ARBA00023273"/>
    </source>
</evidence>
<feature type="region of interest" description="Disordered" evidence="5">
    <location>
        <begin position="1"/>
        <end position="35"/>
    </location>
</feature>
<reference evidence="7" key="1">
    <citation type="submission" date="2022-01" db="EMBL/GenBank/DDBJ databases">
        <authorList>
            <person name="King R."/>
        </authorList>
    </citation>
    <scope>NUCLEOTIDE SEQUENCE</scope>
</reference>
<evidence type="ECO:0000256" key="2">
    <source>
        <dbReference type="ARBA" id="ARBA00023054"/>
    </source>
</evidence>
<evidence type="ECO:0000313" key="7">
    <source>
        <dbReference type="EMBL" id="CAG9853779.1"/>
    </source>
</evidence>
<keyword evidence="8" id="KW-1185">Reference proteome</keyword>
<proteinExistence type="predicted"/>
<comment type="subcellular location">
    <subcellularLocation>
        <location evidence="1">Cell projection</location>
        <location evidence="1">Cilium</location>
    </subcellularLocation>
</comment>
<keyword evidence="2 4" id="KW-0175">Coiled coil</keyword>
<protein>
    <recommendedName>
        <fullName evidence="6">CCDC113/CCDC96 coiled-coil domain-containing protein</fullName>
    </recommendedName>
</protein>
<dbReference type="GO" id="GO:0036064">
    <property type="term" value="C:ciliary basal body"/>
    <property type="evidence" value="ECO:0007669"/>
    <property type="project" value="TreeGrafter"/>
</dbReference>
<evidence type="ECO:0000313" key="8">
    <source>
        <dbReference type="Proteomes" id="UP001153712"/>
    </source>
</evidence>
<dbReference type="PANTHER" id="PTHR15654:SF1">
    <property type="entry name" value="COILED-COIL DOMAIN-CONTAINING PROTEIN 96"/>
    <property type="match status" value="1"/>
</dbReference>
<organism evidence="7 8">
    <name type="scientific">Phyllotreta striolata</name>
    <name type="common">Striped flea beetle</name>
    <name type="synonym">Crioceris striolata</name>
    <dbReference type="NCBI Taxonomy" id="444603"/>
    <lineage>
        <taxon>Eukaryota</taxon>
        <taxon>Metazoa</taxon>
        <taxon>Ecdysozoa</taxon>
        <taxon>Arthropoda</taxon>
        <taxon>Hexapoda</taxon>
        <taxon>Insecta</taxon>
        <taxon>Pterygota</taxon>
        <taxon>Neoptera</taxon>
        <taxon>Endopterygota</taxon>
        <taxon>Coleoptera</taxon>
        <taxon>Polyphaga</taxon>
        <taxon>Cucujiformia</taxon>
        <taxon>Chrysomeloidea</taxon>
        <taxon>Chrysomelidae</taxon>
        <taxon>Galerucinae</taxon>
        <taxon>Alticini</taxon>
        <taxon>Phyllotreta</taxon>
    </lineage>
</organism>
<dbReference type="GO" id="GO:0060271">
    <property type="term" value="P:cilium assembly"/>
    <property type="evidence" value="ECO:0007669"/>
    <property type="project" value="TreeGrafter"/>
</dbReference>